<keyword evidence="13 15" id="KW-0206">Cytoskeleton</keyword>
<protein>
    <recommendedName>
        <fullName evidence="15">Dynein light chain</fullName>
    </recommendedName>
</protein>
<dbReference type="Pfam" id="PF01221">
    <property type="entry name" value="Dynein_light"/>
    <property type="match status" value="1"/>
</dbReference>
<evidence type="ECO:0000256" key="14">
    <source>
        <dbReference type="ARBA" id="ARBA00023242"/>
    </source>
</evidence>
<dbReference type="FunFam" id="3.30.740.10:FF:000005">
    <property type="entry name" value="Dynein light chain"/>
    <property type="match status" value="1"/>
</dbReference>
<evidence type="ECO:0000313" key="17">
    <source>
        <dbReference type="Proteomes" id="UP000095023"/>
    </source>
</evidence>
<dbReference type="PANTHER" id="PTHR11886">
    <property type="entry name" value="DYNEIN LIGHT CHAIN"/>
    <property type="match status" value="1"/>
</dbReference>
<comment type="function">
    <text evidence="15">Acts as one of several non-catalytic accessory components of the cytoplasmic dynein complex that are thought to be involved in linking dynein to cargos and to adapter proteins that regulate dynein function. Cytoplasmic dynein acts as a motor for the intracellular retrograde motility of vesicles and organelles along microtubules. May play a role in changing or maintaining the spatial distribution of cytoskeletal structures.</text>
</comment>
<dbReference type="Proteomes" id="UP000095023">
    <property type="component" value="Unassembled WGS sequence"/>
</dbReference>
<keyword evidence="14" id="KW-0539">Nucleus</keyword>
<keyword evidence="12 15" id="KW-0505">Motor protein</keyword>
<evidence type="ECO:0000256" key="13">
    <source>
        <dbReference type="ARBA" id="ARBA00023212"/>
    </source>
</evidence>
<keyword evidence="11" id="KW-0906">Nuclear pore complex</keyword>
<name>A0A1E4TCC9_9ASCO</name>
<dbReference type="PANTHER" id="PTHR11886:SF35">
    <property type="entry name" value="DYNEIN LIGHT CHAIN"/>
    <property type="match status" value="1"/>
</dbReference>
<dbReference type="EMBL" id="KV453843">
    <property type="protein sequence ID" value="ODV89377.1"/>
    <property type="molecule type" value="Genomic_DNA"/>
</dbReference>
<dbReference type="OrthoDB" id="10033309at2759"/>
<evidence type="ECO:0000256" key="1">
    <source>
        <dbReference type="ARBA" id="ARBA00004245"/>
    </source>
</evidence>
<sequence>EPVLAEVINLSNNAVRQFTVEKDIAKAIKQGLDLKFGGPWHVIVGKEFGSFVTHESGYFVYFMLESKAFLVFKTAS</sequence>
<dbReference type="Gene3D" id="3.30.740.10">
    <property type="entry name" value="Protein Inhibitor Of Neuronal Nitric Oxide Synthase"/>
    <property type="match status" value="1"/>
</dbReference>
<gene>
    <name evidence="16" type="ORF">CANCADRAFT_28610</name>
</gene>
<evidence type="ECO:0000313" key="16">
    <source>
        <dbReference type="EMBL" id="ODV89377.1"/>
    </source>
</evidence>
<dbReference type="InterPro" id="IPR001372">
    <property type="entry name" value="Dynein_light_chain_typ-1/2"/>
</dbReference>
<dbReference type="AlphaFoldDB" id="A0A1E4TCC9"/>
<dbReference type="GO" id="GO:0007017">
    <property type="term" value="P:microtubule-based process"/>
    <property type="evidence" value="ECO:0007669"/>
    <property type="project" value="InterPro"/>
</dbReference>
<keyword evidence="8" id="KW-0653">Protein transport</keyword>
<dbReference type="InterPro" id="IPR019763">
    <property type="entry name" value="Dynein_light_1/2_CS"/>
</dbReference>
<keyword evidence="4 15" id="KW-0813">Transport</keyword>
<evidence type="ECO:0000256" key="10">
    <source>
        <dbReference type="ARBA" id="ARBA00023017"/>
    </source>
</evidence>
<accession>A0A1E4TCC9</accession>
<comment type="subcellular location">
    <subcellularLocation>
        <location evidence="1 15">Cytoplasm</location>
        <location evidence="1 15">Cytoskeleton</location>
    </subcellularLocation>
    <subcellularLocation>
        <location evidence="2">Nucleus</location>
        <location evidence="2">Nuclear pore complex</location>
    </subcellularLocation>
</comment>
<proteinExistence type="inferred from homology"/>
<comment type="similarity">
    <text evidence="3 15">Belongs to the dynein light chain family.</text>
</comment>
<dbReference type="SMART" id="SM01375">
    <property type="entry name" value="Dynein_light"/>
    <property type="match status" value="1"/>
</dbReference>
<dbReference type="GO" id="GO:0051028">
    <property type="term" value="P:mRNA transport"/>
    <property type="evidence" value="ECO:0007669"/>
    <property type="project" value="UniProtKB-KW"/>
</dbReference>
<evidence type="ECO:0000256" key="7">
    <source>
        <dbReference type="ARBA" id="ARBA00022816"/>
    </source>
</evidence>
<evidence type="ECO:0000256" key="11">
    <source>
        <dbReference type="ARBA" id="ARBA00023132"/>
    </source>
</evidence>
<dbReference type="GO" id="GO:0005868">
    <property type="term" value="C:cytoplasmic dynein complex"/>
    <property type="evidence" value="ECO:0007669"/>
    <property type="project" value="TreeGrafter"/>
</dbReference>
<keyword evidence="6 15" id="KW-0493">Microtubule</keyword>
<dbReference type="InterPro" id="IPR037177">
    <property type="entry name" value="DLC_sf"/>
</dbReference>
<evidence type="ECO:0000256" key="8">
    <source>
        <dbReference type="ARBA" id="ARBA00022927"/>
    </source>
</evidence>
<comment type="subunit">
    <text evidence="15">Cytoplasmic dynein consists of two catalytic heavy chains (HCs) and a number of non-catalytic subunits which present intermediate chains (ICs), light intermediate chains (LICs) and light chains (LCs).</text>
</comment>
<dbReference type="GO" id="GO:0005643">
    <property type="term" value="C:nuclear pore"/>
    <property type="evidence" value="ECO:0007669"/>
    <property type="project" value="UniProtKB-SubCell"/>
</dbReference>
<evidence type="ECO:0000256" key="4">
    <source>
        <dbReference type="ARBA" id="ARBA00022448"/>
    </source>
</evidence>
<keyword evidence="17" id="KW-1185">Reference proteome</keyword>
<dbReference type="GO" id="GO:0015031">
    <property type="term" value="P:protein transport"/>
    <property type="evidence" value="ECO:0007669"/>
    <property type="project" value="UniProtKB-KW"/>
</dbReference>
<keyword evidence="9" id="KW-0811">Translocation</keyword>
<evidence type="ECO:0000256" key="15">
    <source>
        <dbReference type="RuleBase" id="RU365010"/>
    </source>
</evidence>
<evidence type="ECO:0000256" key="9">
    <source>
        <dbReference type="ARBA" id="ARBA00023010"/>
    </source>
</evidence>
<keyword evidence="5 15" id="KW-0963">Cytoplasm</keyword>
<keyword evidence="7" id="KW-0509">mRNA transport</keyword>
<dbReference type="PROSITE" id="PS01239">
    <property type="entry name" value="DYNEIN_LIGHT_1"/>
    <property type="match status" value="1"/>
</dbReference>
<feature type="non-terminal residue" evidence="16">
    <location>
        <position position="1"/>
    </location>
</feature>
<dbReference type="GO" id="GO:0005874">
    <property type="term" value="C:microtubule"/>
    <property type="evidence" value="ECO:0007669"/>
    <property type="project" value="UniProtKB-KW"/>
</dbReference>
<evidence type="ECO:0000256" key="3">
    <source>
        <dbReference type="ARBA" id="ARBA00010156"/>
    </source>
</evidence>
<dbReference type="GO" id="GO:0045505">
    <property type="term" value="F:dynein intermediate chain binding"/>
    <property type="evidence" value="ECO:0007669"/>
    <property type="project" value="TreeGrafter"/>
</dbReference>
<dbReference type="SUPFAM" id="SSF54648">
    <property type="entry name" value="DLC"/>
    <property type="match status" value="1"/>
</dbReference>
<keyword evidence="10 15" id="KW-0243">Dynein</keyword>
<evidence type="ECO:0000256" key="6">
    <source>
        <dbReference type="ARBA" id="ARBA00022701"/>
    </source>
</evidence>
<evidence type="ECO:0000256" key="2">
    <source>
        <dbReference type="ARBA" id="ARBA00004567"/>
    </source>
</evidence>
<organism evidence="16 17">
    <name type="scientific">Tortispora caseinolytica NRRL Y-17796</name>
    <dbReference type="NCBI Taxonomy" id="767744"/>
    <lineage>
        <taxon>Eukaryota</taxon>
        <taxon>Fungi</taxon>
        <taxon>Dikarya</taxon>
        <taxon>Ascomycota</taxon>
        <taxon>Saccharomycotina</taxon>
        <taxon>Trigonopsidomycetes</taxon>
        <taxon>Trigonopsidales</taxon>
        <taxon>Trigonopsidaceae</taxon>
        <taxon>Tortispora</taxon>
    </lineage>
</organism>
<evidence type="ECO:0000256" key="5">
    <source>
        <dbReference type="ARBA" id="ARBA00022490"/>
    </source>
</evidence>
<evidence type="ECO:0000256" key="12">
    <source>
        <dbReference type="ARBA" id="ARBA00023175"/>
    </source>
</evidence>
<reference evidence="17" key="1">
    <citation type="submission" date="2016-02" db="EMBL/GenBank/DDBJ databases">
        <title>Comparative genomics of biotechnologically important yeasts.</title>
        <authorList>
            <consortium name="DOE Joint Genome Institute"/>
            <person name="Riley R."/>
            <person name="Haridas S."/>
            <person name="Wolfe K.H."/>
            <person name="Lopes M.R."/>
            <person name="Hittinger C.T."/>
            <person name="Goker M."/>
            <person name="Salamov A."/>
            <person name="Wisecaver J."/>
            <person name="Long T.M."/>
            <person name="Aerts A.L."/>
            <person name="Barry K."/>
            <person name="Choi C."/>
            <person name="Clum A."/>
            <person name="Coughlan A.Y."/>
            <person name="Deshpande S."/>
            <person name="Douglass A.P."/>
            <person name="Hanson S.J."/>
            <person name="Klenk H.-P."/>
            <person name="Labutti K."/>
            <person name="Lapidus A."/>
            <person name="Lindquist E."/>
            <person name="Lipzen A."/>
            <person name="Meier-Kolthoff J.P."/>
            <person name="Ohm R.A."/>
            <person name="Otillar R.P."/>
            <person name="Pangilinan J."/>
            <person name="Peng Y."/>
            <person name="Rokas A."/>
            <person name="Rosa C.A."/>
            <person name="Scheuner C."/>
            <person name="Sibirny A.A."/>
            <person name="Slot J.C."/>
            <person name="Stielow J.B."/>
            <person name="Sun H."/>
            <person name="Kurtzman C.P."/>
            <person name="Blackwell M."/>
            <person name="Jeffries T.W."/>
            <person name="Grigoriev I.V."/>
        </authorList>
    </citation>
    <scope>NUCLEOTIDE SEQUENCE [LARGE SCALE GENOMIC DNA]</scope>
    <source>
        <strain evidence="17">NRRL Y-17796</strain>
    </source>
</reference>